<keyword evidence="3 4" id="KW-0808">Transferase</keyword>
<dbReference type="CDD" id="cd03784">
    <property type="entry name" value="GT1_Gtf-like"/>
    <property type="match status" value="1"/>
</dbReference>
<dbReference type="Pfam" id="PF00201">
    <property type="entry name" value="UDPGT"/>
    <property type="match status" value="1"/>
</dbReference>
<organism evidence="7 8">
    <name type="scientific">Centaurea solstitialis</name>
    <name type="common">yellow star-thistle</name>
    <dbReference type="NCBI Taxonomy" id="347529"/>
    <lineage>
        <taxon>Eukaryota</taxon>
        <taxon>Viridiplantae</taxon>
        <taxon>Streptophyta</taxon>
        <taxon>Embryophyta</taxon>
        <taxon>Tracheophyta</taxon>
        <taxon>Spermatophyta</taxon>
        <taxon>Magnoliopsida</taxon>
        <taxon>eudicotyledons</taxon>
        <taxon>Gunneridae</taxon>
        <taxon>Pentapetalae</taxon>
        <taxon>asterids</taxon>
        <taxon>campanulids</taxon>
        <taxon>Asterales</taxon>
        <taxon>Asteraceae</taxon>
        <taxon>Carduoideae</taxon>
        <taxon>Cardueae</taxon>
        <taxon>Centaureinae</taxon>
        <taxon>Centaurea</taxon>
    </lineage>
</organism>
<evidence type="ECO:0000259" key="6">
    <source>
        <dbReference type="Pfam" id="PF26168"/>
    </source>
</evidence>
<accession>A0AA38T439</accession>
<dbReference type="GO" id="GO:0016138">
    <property type="term" value="P:glycoside biosynthetic process"/>
    <property type="evidence" value="ECO:0007669"/>
    <property type="project" value="UniProtKB-ARBA"/>
</dbReference>
<evidence type="ECO:0000256" key="5">
    <source>
        <dbReference type="RuleBase" id="RU362057"/>
    </source>
</evidence>
<dbReference type="PANTHER" id="PTHR48044:SF88">
    <property type="entry name" value="GLYCOSYLTRANSFERASE"/>
    <property type="match status" value="1"/>
</dbReference>
<evidence type="ECO:0000256" key="4">
    <source>
        <dbReference type="RuleBase" id="RU003718"/>
    </source>
</evidence>
<evidence type="ECO:0000313" key="8">
    <source>
        <dbReference type="Proteomes" id="UP001172457"/>
    </source>
</evidence>
<comment type="caution">
    <text evidence="7">The sequence shown here is derived from an EMBL/GenBank/DDBJ whole genome shotgun (WGS) entry which is preliminary data.</text>
</comment>
<dbReference type="FunFam" id="3.40.50.2000:FF:000238">
    <property type="entry name" value="Glycosyltransferase"/>
    <property type="match status" value="1"/>
</dbReference>
<dbReference type="GO" id="GO:0009690">
    <property type="term" value="P:cytokinin metabolic process"/>
    <property type="evidence" value="ECO:0007669"/>
    <property type="project" value="UniProtKB-ARBA"/>
</dbReference>
<comment type="similarity">
    <text evidence="1 4">Belongs to the UDP-glycosyltransferase family.</text>
</comment>
<dbReference type="EMBL" id="JARYMX010000006">
    <property type="protein sequence ID" value="KAJ9543878.1"/>
    <property type="molecule type" value="Genomic_DNA"/>
</dbReference>
<feature type="domain" description="Glycosyltransferase N-terminal" evidence="6">
    <location>
        <begin position="6"/>
        <end position="241"/>
    </location>
</feature>
<evidence type="ECO:0000313" key="7">
    <source>
        <dbReference type="EMBL" id="KAJ9543878.1"/>
    </source>
</evidence>
<dbReference type="PROSITE" id="PS00375">
    <property type="entry name" value="UDPGT"/>
    <property type="match status" value="1"/>
</dbReference>
<protein>
    <recommendedName>
        <fullName evidence="5">Glycosyltransferase</fullName>
        <ecNumber evidence="5">2.4.1.-</ecNumber>
    </recommendedName>
</protein>
<sequence>MEEKSGVVVVMVPFVAQGHLNQLLHLSRLLSAYKLPIHIVGTTTHNRQAKLRVHGWDPMSAANIHYHEYQIPQFESPPADPNASNKFPSHLIPSFRASSHLREPFSKLLATISPTARRVIVVHDYMMSTVVQDVVSFENVEAYVFHCASGFSTFSYVWERKGRPCLDDVEAYMQLTKNPTLEGLIPPDFLETIISQQVCENFNCGNLHDACKVIDGKFIDFLSEEGICGSKKQWAMGPFNPVAINGNENPSKRYKLLNWLDKQAKDSVVYVSFGTMTSLSNEQIQELAIGIEKSEQNFIWVLRDADKGDIFEGEVRRIELPEGFEERVEGRGLVVREWAPQLEILAHPATGGFMTHCGWNSSMESITMGVPMAAWAMHSDQPRNATLITEVLKIGISVTNWDPRGHLLVMSSTIEKIIRKLMASEDGDEMRKRARKLGDDVRRSVEEGGVTRMEIDSFVTHITRYD</sequence>
<name>A0AA38T439_9ASTR</name>
<dbReference type="AlphaFoldDB" id="A0AA38T439"/>
<dbReference type="InterPro" id="IPR058980">
    <property type="entry name" value="Glyco_transf_N"/>
</dbReference>
<dbReference type="PANTHER" id="PTHR48044">
    <property type="entry name" value="GLYCOSYLTRANSFERASE"/>
    <property type="match status" value="1"/>
</dbReference>
<dbReference type="Gene3D" id="3.40.50.2000">
    <property type="entry name" value="Glycogen Phosphorylase B"/>
    <property type="match status" value="2"/>
</dbReference>
<dbReference type="Pfam" id="PF26168">
    <property type="entry name" value="Glyco_transf_N"/>
    <property type="match status" value="1"/>
</dbReference>
<dbReference type="EC" id="2.4.1.-" evidence="5"/>
<dbReference type="InterPro" id="IPR035595">
    <property type="entry name" value="UDP_glycos_trans_CS"/>
</dbReference>
<proteinExistence type="inferred from homology"/>
<keyword evidence="2 4" id="KW-0328">Glycosyltransferase</keyword>
<evidence type="ECO:0000256" key="3">
    <source>
        <dbReference type="ARBA" id="ARBA00022679"/>
    </source>
</evidence>
<reference evidence="7" key="1">
    <citation type="submission" date="2023-03" db="EMBL/GenBank/DDBJ databases">
        <title>Chromosome-scale reference genome and RAD-based genetic map of yellow starthistle (Centaurea solstitialis) reveal putative structural variation and QTLs associated with invader traits.</title>
        <authorList>
            <person name="Reatini B."/>
            <person name="Cang F.A."/>
            <person name="Jiang Q."/>
            <person name="Mckibben M.T.W."/>
            <person name="Barker M.S."/>
            <person name="Rieseberg L.H."/>
            <person name="Dlugosch K.M."/>
        </authorList>
    </citation>
    <scope>NUCLEOTIDE SEQUENCE</scope>
    <source>
        <strain evidence="7">CAN-66</strain>
        <tissue evidence="7">Leaf</tissue>
    </source>
</reference>
<dbReference type="InterPro" id="IPR002213">
    <property type="entry name" value="UDP_glucos_trans"/>
</dbReference>
<evidence type="ECO:0000256" key="1">
    <source>
        <dbReference type="ARBA" id="ARBA00009995"/>
    </source>
</evidence>
<evidence type="ECO:0000256" key="2">
    <source>
        <dbReference type="ARBA" id="ARBA00022676"/>
    </source>
</evidence>
<gene>
    <name evidence="7" type="ORF">OSB04_023585</name>
</gene>
<dbReference type="GO" id="GO:0050404">
    <property type="term" value="F:zeatin O-beta-D-xylosyltransferase activity"/>
    <property type="evidence" value="ECO:0007669"/>
    <property type="project" value="UniProtKB-ARBA"/>
</dbReference>
<keyword evidence="8" id="KW-1185">Reference proteome</keyword>
<dbReference type="Proteomes" id="UP001172457">
    <property type="component" value="Chromosome 6"/>
</dbReference>
<dbReference type="SUPFAM" id="SSF53756">
    <property type="entry name" value="UDP-Glycosyltransferase/glycogen phosphorylase"/>
    <property type="match status" value="1"/>
</dbReference>
<dbReference type="FunFam" id="3.40.50.2000:FF:000060">
    <property type="entry name" value="Glycosyltransferase"/>
    <property type="match status" value="1"/>
</dbReference>